<evidence type="ECO:0000256" key="2">
    <source>
        <dbReference type="ARBA" id="ARBA00022617"/>
    </source>
</evidence>
<dbReference type="InterPro" id="IPR051395">
    <property type="entry name" value="Cytochrome_c_Peroxidase/MauG"/>
</dbReference>
<dbReference type="InterPro" id="IPR036909">
    <property type="entry name" value="Cyt_c-like_dom_sf"/>
</dbReference>
<sequence length="396" mass="45075">MMCRFSYNPMKNKKLLLTLILPAFTFAVEKEPRTMPAGGIDKALLGQILFFDNSLSFHGNQNCASCHNPDNAFIDVRETSAKGMVSQGDDPTKFGKRNSPTILYAKYAPEFHFDETTQQYIGGQFWDGRAMDLQNQAGMPPLDPLEMGMPDKLSVAKRLWQIPMYASLLTQHYRKDVWNSVDTVYTAMEDALATFQQEKKLLAPFSSKYDKSLKGEYQLTALEAEGKALFFDKDKANCASCHQLQQTQDHLEETFSNYHYYNIGTPSNKALIAHNGYSADFVDFGLFENPKVKGDEAQKGKFKVPTLRNVAVTAPYMHNGVFRELRTVLLYLDHFNNEKRAINPETQQAWESPEYAPTLAKQDLKAKALTDHEIDALEAFLRTLTDERYEPLLNKR</sequence>
<comment type="caution">
    <text evidence="10">The sequence shown here is derived from an EMBL/GenBank/DDBJ whole genome shotgun (WGS) entry which is preliminary data.</text>
</comment>
<dbReference type="Pfam" id="PF03150">
    <property type="entry name" value="CCP_MauG"/>
    <property type="match status" value="1"/>
</dbReference>
<evidence type="ECO:0000256" key="3">
    <source>
        <dbReference type="ARBA" id="ARBA00022723"/>
    </source>
</evidence>
<evidence type="ECO:0000256" key="6">
    <source>
        <dbReference type="ARBA" id="ARBA00023004"/>
    </source>
</evidence>
<evidence type="ECO:0000259" key="9">
    <source>
        <dbReference type="PROSITE" id="PS51007"/>
    </source>
</evidence>
<keyword evidence="3 7" id="KW-0479">Metal-binding</keyword>
<name>A0A328C337_9PAST</name>
<evidence type="ECO:0000313" key="11">
    <source>
        <dbReference type="Proteomes" id="UP000248689"/>
    </source>
</evidence>
<evidence type="ECO:0000256" key="5">
    <source>
        <dbReference type="ARBA" id="ARBA00023002"/>
    </source>
</evidence>
<keyword evidence="2 7" id="KW-0349">Heme</keyword>
<gene>
    <name evidence="10" type="ORF">C5N92_03245</name>
</gene>
<feature type="chain" id="PRO_5016320943" evidence="8">
    <location>
        <begin position="28"/>
        <end position="396"/>
    </location>
</feature>
<dbReference type="PROSITE" id="PS51007">
    <property type="entry name" value="CYTC"/>
    <property type="match status" value="2"/>
</dbReference>
<evidence type="ECO:0000313" key="10">
    <source>
        <dbReference type="EMBL" id="RAL19470.1"/>
    </source>
</evidence>
<dbReference type="GO" id="GO:0004130">
    <property type="term" value="F:cytochrome-c peroxidase activity"/>
    <property type="evidence" value="ECO:0007669"/>
    <property type="project" value="TreeGrafter"/>
</dbReference>
<evidence type="ECO:0000256" key="7">
    <source>
        <dbReference type="PROSITE-ProRule" id="PRU00433"/>
    </source>
</evidence>
<protein>
    <submittedName>
        <fullName evidence="10">Methylamine utilization protein MauG</fullName>
    </submittedName>
</protein>
<dbReference type="GO" id="GO:0020037">
    <property type="term" value="F:heme binding"/>
    <property type="evidence" value="ECO:0007669"/>
    <property type="project" value="InterPro"/>
</dbReference>
<dbReference type="InterPro" id="IPR004852">
    <property type="entry name" value="Di-haem_cyt_c_peroxidsae"/>
</dbReference>
<dbReference type="OrthoDB" id="9805202at2"/>
<reference evidence="11" key="1">
    <citation type="submission" date="2018-02" db="EMBL/GenBank/DDBJ databases">
        <title>Glaesserella australis sp. nov., isolated from the lungs of pigs.</title>
        <authorList>
            <person name="Turni C."/>
            <person name="Christensen H."/>
        </authorList>
    </citation>
    <scope>NUCLEOTIDE SEQUENCE [LARGE SCALE GENOMIC DNA]</scope>
    <source>
        <strain evidence="11">HS4635</strain>
    </source>
</reference>
<evidence type="ECO:0000256" key="8">
    <source>
        <dbReference type="SAM" id="SignalP"/>
    </source>
</evidence>
<dbReference type="InterPro" id="IPR009056">
    <property type="entry name" value="Cyt_c-like_dom"/>
</dbReference>
<proteinExistence type="predicted"/>
<feature type="domain" description="Cytochrome c" evidence="9">
    <location>
        <begin position="221"/>
        <end position="385"/>
    </location>
</feature>
<keyword evidence="5" id="KW-0560">Oxidoreductase</keyword>
<evidence type="ECO:0000256" key="4">
    <source>
        <dbReference type="ARBA" id="ARBA00022729"/>
    </source>
</evidence>
<dbReference type="Proteomes" id="UP000248689">
    <property type="component" value="Unassembled WGS sequence"/>
</dbReference>
<accession>A0A328C337</accession>
<keyword evidence="4 8" id="KW-0732">Signal</keyword>
<organism evidence="10 11">
    <name type="scientific">Glaesserella australis</name>
    <dbReference type="NCBI Taxonomy" id="2094024"/>
    <lineage>
        <taxon>Bacteria</taxon>
        <taxon>Pseudomonadati</taxon>
        <taxon>Pseudomonadota</taxon>
        <taxon>Gammaproteobacteria</taxon>
        <taxon>Pasteurellales</taxon>
        <taxon>Pasteurellaceae</taxon>
        <taxon>Glaesserella</taxon>
    </lineage>
</organism>
<dbReference type="SUPFAM" id="SSF46626">
    <property type="entry name" value="Cytochrome c"/>
    <property type="match status" value="2"/>
</dbReference>
<dbReference type="Gene3D" id="1.10.760.10">
    <property type="entry name" value="Cytochrome c-like domain"/>
    <property type="match status" value="2"/>
</dbReference>
<feature type="domain" description="Cytochrome c" evidence="9">
    <location>
        <begin position="41"/>
        <end position="163"/>
    </location>
</feature>
<dbReference type="PANTHER" id="PTHR30600:SF10">
    <property type="entry name" value="BLL6722 PROTEIN"/>
    <property type="match status" value="1"/>
</dbReference>
<evidence type="ECO:0000256" key="1">
    <source>
        <dbReference type="ARBA" id="ARBA00004196"/>
    </source>
</evidence>
<feature type="signal peptide" evidence="8">
    <location>
        <begin position="1"/>
        <end position="27"/>
    </location>
</feature>
<dbReference type="EMBL" id="PTPX01000006">
    <property type="protein sequence ID" value="RAL19470.1"/>
    <property type="molecule type" value="Genomic_DNA"/>
</dbReference>
<keyword evidence="11" id="KW-1185">Reference proteome</keyword>
<dbReference type="GO" id="GO:0009055">
    <property type="term" value="F:electron transfer activity"/>
    <property type="evidence" value="ECO:0007669"/>
    <property type="project" value="InterPro"/>
</dbReference>
<dbReference type="AlphaFoldDB" id="A0A328C337"/>
<keyword evidence="6 7" id="KW-0408">Iron</keyword>
<dbReference type="PANTHER" id="PTHR30600">
    <property type="entry name" value="CYTOCHROME C PEROXIDASE-RELATED"/>
    <property type="match status" value="1"/>
</dbReference>
<dbReference type="GO" id="GO:0030313">
    <property type="term" value="C:cell envelope"/>
    <property type="evidence" value="ECO:0007669"/>
    <property type="project" value="UniProtKB-SubCell"/>
</dbReference>
<dbReference type="GO" id="GO:0046872">
    <property type="term" value="F:metal ion binding"/>
    <property type="evidence" value="ECO:0007669"/>
    <property type="project" value="UniProtKB-KW"/>
</dbReference>
<comment type="subcellular location">
    <subcellularLocation>
        <location evidence="1">Cell envelope</location>
    </subcellularLocation>
</comment>